<evidence type="ECO:0000256" key="5">
    <source>
        <dbReference type="ARBA" id="ARBA00022801"/>
    </source>
</evidence>
<reference evidence="10" key="2">
    <citation type="submission" date="2021-03" db="UniProtKB">
        <authorList>
            <consortium name="EnsemblPlants"/>
        </authorList>
    </citation>
    <scope>IDENTIFICATION</scope>
</reference>
<dbReference type="InterPro" id="IPR011050">
    <property type="entry name" value="Pectin_lyase_fold/virulence"/>
</dbReference>
<evidence type="ECO:0000313" key="10">
    <source>
        <dbReference type="EnsemblPlants" id="cds.evm.model.03.2094"/>
    </source>
</evidence>
<evidence type="ECO:0000256" key="1">
    <source>
        <dbReference type="ARBA" id="ARBA00004191"/>
    </source>
</evidence>
<dbReference type="PROSITE" id="PS00502">
    <property type="entry name" value="POLYGALACTURONASE"/>
    <property type="match status" value="1"/>
</dbReference>
<dbReference type="InterPro" id="IPR012334">
    <property type="entry name" value="Pectin_lyas_fold"/>
</dbReference>
<evidence type="ECO:0000256" key="2">
    <source>
        <dbReference type="ARBA" id="ARBA00008834"/>
    </source>
</evidence>
<keyword evidence="6 9" id="KW-0326">Glycosidase</keyword>
<dbReference type="Proteomes" id="UP000596661">
    <property type="component" value="Chromosome 3"/>
</dbReference>
<evidence type="ECO:0000256" key="4">
    <source>
        <dbReference type="ARBA" id="ARBA00022525"/>
    </source>
</evidence>
<accession>A0A803P7Y3</accession>
<dbReference type="EMBL" id="UZAU01000356">
    <property type="status" value="NOT_ANNOTATED_CDS"/>
    <property type="molecule type" value="Genomic_DNA"/>
</dbReference>
<dbReference type="GO" id="GO:0004650">
    <property type="term" value="F:polygalacturonase activity"/>
    <property type="evidence" value="ECO:0007669"/>
    <property type="project" value="InterPro"/>
</dbReference>
<dbReference type="SUPFAM" id="SSF51126">
    <property type="entry name" value="Pectin lyase-like"/>
    <property type="match status" value="1"/>
</dbReference>
<evidence type="ECO:0008006" key="12">
    <source>
        <dbReference type="Google" id="ProtNLM"/>
    </source>
</evidence>
<keyword evidence="3" id="KW-0134">Cell wall</keyword>
<reference evidence="10" key="1">
    <citation type="submission" date="2018-11" db="EMBL/GenBank/DDBJ databases">
        <authorList>
            <person name="Grassa J C."/>
        </authorList>
    </citation>
    <scope>NUCLEOTIDE SEQUENCE [LARGE SCALE GENOMIC DNA]</scope>
</reference>
<evidence type="ECO:0000256" key="8">
    <source>
        <dbReference type="PROSITE-ProRule" id="PRU10052"/>
    </source>
</evidence>
<evidence type="ECO:0000256" key="7">
    <source>
        <dbReference type="ARBA" id="ARBA00023316"/>
    </source>
</evidence>
<evidence type="ECO:0000256" key="6">
    <source>
        <dbReference type="ARBA" id="ARBA00023295"/>
    </source>
</evidence>
<feature type="active site" evidence="8">
    <location>
        <position position="405"/>
    </location>
</feature>
<comment type="similarity">
    <text evidence="2 9">Belongs to the glycosyl hydrolase 28 family.</text>
</comment>
<protein>
    <recommendedName>
        <fullName evidence="12">Polygalacturonase</fullName>
    </recommendedName>
</protein>
<name>A0A803P7Y3_CANSA</name>
<dbReference type="SMART" id="SM00710">
    <property type="entry name" value="PbH1"/>
    <property type="match status" value="4"/>
</dbReference>
<dbReference type="FunFam" id="2.160.20.10:FF:000004">
    <property type="entry name" value="Pectin lyase-like superfamily protein"/>
    <property type="match status" value="1"/>
</dbReference>
<keyword evidence="4" id="KW-0964">Secreted</keyword>
<organism evidence="10 11">
    <name type="scientific">Cannabis sativa</name>
    <name type="common">Hemp</name>
    <name type="synonym">Marijuana</name>
    <dbReference type="NCBI Taxonomy" id="3483"/>
    <lineage>
        <taxon>Eukaryota</taxon>
        <taxon>Viridiplantae</taxon>
        <taxon>Streptophyta</taxon>
        <taxon>Embryophyta</taxon>
        <taxon>Tracheophyta</taxon>
        <taxon>Spermatophyta</taxon>
        <taxon>Magnoliopsida</taxon>
        <taxon>eudicotyledons</taxon>
        <taxon>Gunneridae</taxon>
        <taxon>Pentapetalae</taxon>
        <taxon>rosids</taxon>
        <taxon>fabids</taxon>
        <taxon>Rosales</taxon>
        <taxon>Cannabaceae</taxon>
        <taxon>Cannabis</taxon>
    </lineage>
</organism>
<evidence type="ECO:0000313" key="11">
    <source>
        <dbReference type="Proteomes" id="UP000596661"/>
    </source>
</evidence>
<dbReference type="EnsemblPlants" id="evm.model.03.2094">
    <property type="protein sequence ID" value="cds.evm.model.03.2094"/>
    <property type="gene ID" value="evm.TU.03.2094"/>
</dbReference>
<keyword evidence="5 9" id="KW-0378">Hydrolase</keyword>
<dbReference type="Pfam" id="PF00295">
    <property type="entry name" value="Glyco_hydro_28"/>
    <property type="match status" value="1"/>
</dbReference>
<evidence type="ECO:0000256" key="9">
    <source>
        <dbReference type="RuleBase" id="RU361169"/>
    </source>
</evidence>
<comment type="subcellular location">
    <subcellularLocation>
        <location evidence="1">Secreted</location>
        <location evidence="1">Cell wall</location>
    </subcellularLocation>
</comment>
<keyword evidence="7" id="KW-0961">Cell wall biogenesis/degradation</keyword>
<dbReference type="PANTHER" id="PTHR31375">
    <property type="match status" value="1"/>
</dbReference>
<dbReference type="GO" id="GO:0071555">
    <property type="term" value="P:cell wall organization"/>
    <property type="evidence" value="ECO:0007669"/>
    <property type="project" value="UniProtKB-KW"/>
</dbReference>
<dbReference type="OMA" id="MTCIASV"/>
<sequence length="558" mass="60290">MMRNEMYPGGTPLDLTKVQRQVKDNFLEHRRLAINSVSGKDHGGVEEVRWGLPRPGRIRCYVDFTKSKDVGAVATVFFDSIGSVMAFGAKKVVVSFVLHGELEALRFGVDLASNLHLGGINLYTNNLHLMQALGAGSSPFWNLHLSFHAFALTLQLGDYAQLVGFLVFTVLLRMPLRVIITKVQSDNKVFNVINFGAVADGKTDNSKAFVDVWKQACAYSGRGVVLIPEGTYYASSMVFNGPCKGQTLFSIKGILKAPIDKKDWVGLESWISFRYIVHLEISGGGSFDGQGSYAWPYNDCQTNPHCLQLPTSIGLEFVNQSLIKGIKLINSKSFNMKVFGCQDTTFENIKIRAPATSPNTDGIHIGSSTGIKIFSSNIATGDDCVSIGPGTDNLLVSGLTCGPGHGVSIGSLGKYPNEADVTNLVIQNCNISGTSNGVRIKTWAPSPPSNVYNVTFENIGMNNVDNPIIIDQQYCPFETKKCGNGASSQVQIRKVKFNNIYGTSKGKVAVELKCSPSKPCVELSLKNINLNFPGGATSSCSNAHGTATGHEQPPPCIN</sequence>
<evidence type="ECO:0000256" key="3">
    <source>
        <dbReference type="ARBA" id="ARBA00022512"/>
    </source>
</evidence>
<dbReference type="AlphaFoldDB" id="A0A803P7Y3"/>
<dbReference type="Gene3D" id="2.160.20.10">
    <property type="entry name" value="Single-stranded right-handed beta-helix, Pectin lyase-like"/>
    <property type="match status" value="1"/>
</dbReference>
<dbReference type="InterPro" id="IPR006626">
    <property type="entry name" value="PbH1"/>
</dbReference>
<proteinExistence type="inferred from homology"/>
<dbReference type="InterPro" id="IPR000743">
    <property type="entry name" value="Glyco_hydro_28"/>
</dbReference>
<dbReference type="Gramene" id="evm.model.03.2094">
    <property type="protein sequence ID" value="cds.evm.model.03.2094"/>
    <property type="gene ID" value="evm.TU.03.2094"/>
</dbReference>
<keyword evidence="11" id="KW-1185">Reference proteome</keyword>
<dbReference type="GO" id="GO:0005975">
    <property type="term" value="P:carbohydrate metabolic process"/>
    <property type="evidence" value="ECO:0007669"/>
    <property type="project" value="InterPro"/>
</dbReference>